<dbReference type="Gene3D" id="3.30.110.20">
    <property type="entry name" value="Alba-like domain"/>
    <property type="match status" value="1"/>
</dbReference>
<protein>
    <recommendedName>
        <fullName evidence="5">DNA/RNA-binding protein Alba-like domain-containing protein</fullName>
    </recommendedName>
</protein>
<evidence type="ECO:0000256" key="2">
    <source>
        <dbReference type="ARBA" id="ARBA00008018"/>
    </source>
</evidence>
<evidence type="ECO:0000259" key="5">
    <source>
        <dbReference type="Pfam" id="PF01918"/>
    </source>
</evidence>
<evidence type="ECO:0000256" key="3">
    <source>
        <dbReference type="ARBA" id="ARBA00023242"/>
    </source>
</evidence>
<dbReference type="PANTHER" id="PTHR13516">
    <property type="entry name" value="RIBONUCLEASE P SUBUNIT P25"/>
    <property type="match status" value="1"/>
</dbReference>
<dbReference type="GO" id="GO:0003723">
    <property type="term" value="F:RNA binding"/>
    <property type="evidence" value="ECO:0000318"/>
    <property type="project" value="GO_Central"/>
</dbReference>
<dbReference type="SUPFAM" id="SSF82704">
    <property type="entry name" value="AlbA-like"/>
    <property type="match status" value="1"/>
</dbReference>
<feature type="compositionally biased region" description="Basic and acidic residues" evidence="4">
    <location>
        <begin position="198"/>
        <end position="209"/>
    </location>
</feature>
<feature type="domain" description="DNA/RNA-binding protein Alba-like" evidence="5">
    <location>
        <begin position="31"/>
        <end position="92"/>
    </location>
</feature>
<dbReference type="InterPro" id="IPR002775">
    <property type="entry name" value="DNA/RNA-bd_Alba-like"/>
</dbReference>
<dbReference type="RefSeq" id="XP_030845921.1">
    <property type="nucleotide sequence ID" value="XM_030990061.1"/>
</dbReference>
<feature type="compositionally biased region" description="Basic and acidic residues" evidence="4">
    <location>
        <begin position="142"/>
        <end position="151"/>
    </location>
</feature>
<dbReference type="GO" id="GO:0000172">
    <property type="term" value="C:ribonuclease MRP complex"/>
    <property type="evidence" value="ECO:0000318"/>
    <property type="project" value="GO_Central"/>
</dbReference>
<organism evidence="6 7">
    <name type="scientific">Strongylocentrotus purpuratus</name>
    <name type="common">Purple sea urchin</name>
    <dbReference type="NCBI Taxonomy" id="7668"/>
    <lineage>
        <taxon>Eukaryota</taxon>
        <taxon>Metazoa</taxon>
        <taxon>Echinodermata</taxon>
        <taxon>Eleutherozoa</taxon>
        <taxon>Echinozoa</taxon>
        <taxon>Echinoidea</taxon>
        <taxon>Euechinoidea</taxon>
        <taxon>Echinacea</taxon>
        <taxon>Camarodonta</taxon>
        <taxon>Echinidea</taxon>
        <taxon>Strongylocentrotidae</taxon>
        <taxon>Strongylocentrotus</taxon>
    </lineage>
</organism>
<dbReference type="OrthoDB" id="424402at2759"/>
<keyword evidence="3" id="KW-0539">Nucleus</keyword>
<dbReference type="InterPro" id="IPR051958">
    <property type="entry name" value="Alba-like_NAB"/>
</dbReference>
<evidence type="ECO:0000256" key="4">
    <source>
        <dbReference type="SAM" id="MobiDB-lite"/>
    </source>
</evidence>
<dbReference type="OMA" id="EYWEPKE"/>
<dbReference type="GeneID" id="593477"/>
<accession>A0A7M7P4K7</accession>
<feature type="compositionally biased region" description="Basic and acidic residues" evidence="4">
    <location>
        <begin position="217"/>
        <end position="231"/>
    </location>
</feature>
<proteinExistence type="inferred from homology"/>
<dbReference type="InParanoid" id="A0A7M7P4K7"/>
<feature type="region of interest" description="Disordered" evidence="4">
    <location>
        <begin position="127"/>
        <end position="237"/>
    </location>
</feature>
<reference evidence="7" key="1">
    <citation type="submission" date="2015-02" db="EMBL/GenBank/DDBJ databases">
        <title>Genome sequencing for Strongylocentrotus purpuratus.</title>
        <authorList>
            <person name="Murali S."/>
            <person name="Liu Y."/>
            <person name="Vee V."/>
            <person name="English A."/>
            <person name="Wang M."/>
            <person name="Skinner E."/>
            <person name="Han Y."/>
            <person name="Muzny D.M."/>
            <person name="Worley K.C."/>
            <person name="Gibbs R.A."/>
        </authorList>
    </citation>
    <scope>NUCLEOTIDE SEQUENCE</scope>
</reference>
<sequence length="237" mass="27260">MEHYEKGKVMEVDDPDGPFLHLGVRFGEVITMKVRNGSKIRNLLQFATKKMEEDGNRSIIFTGTGMAITKTVTCVEIMKREMKNLHQINKAYFRRTEEYWEPKEEGLDRLKVNKDVPALAVLLSKDPMDGNELGYQAPGSFETRRRDEARQDKRKKNQQRQQVGRGGDGQSRSARSVNQRQDREGQGSMAQRKRQKKRGDQKDKGRTPGEKQGSGGDRTKDGGKEEKKENREDEEMR</sequence>
<dbReference type="EnsemblMetazoa" id="XM_030990061">
    <property type="protein sequence ID" value="XP_030845921"/>
    <property type="gene ID" value="LOC593477"/>
</dbReference>
<evidence type="ECO:0000313" key="7">
    <source>
        <dbReference type="Proteomes" id="UP000007110"/>
    </source>
</evidence>
<dbReference type="GO" id="GO:0001682">
    <property type="term" value="P:tRNA 5'-leader removal"/>
    <property type="evidence" value="ECO:0000318"/>
    <property type="project" value="GO_Central"/>
</dbReference>
<reference evidence="6" key="2">
    <citation type="submission" date="2021-01" db="UniProtKB">
        <authorList>
            <consortium name="EnsemblMetazoa"/>
        </authorList>
    </citation>
    <scope>IDENTIFICATION</scope>
</reference>
<dbReference type="GO" id="GO:0005634">
    <property type="term" value="C:nucleus"/>
    <property type="evidence" value="ECO:0007669"/>
    <property type="project" value="UniProtKB-SubCell"/>
</dbReference>
<name>A0A7M7P4K7_STRPU</name>
<comment type="similarity">
    <text evidence="2">Belongs to the histone-like Alba family.</text>
</comment>
<evidence type="ECO:0000313" key="6">
    <source>
        <dbReference type="EnsemblMetazoa" id="XP_030845921"/>
    </source>
</evidence>
<comment type="subcellular location">
    <subcellularLocation>
        <location evidence="1">Nucleus</location>
    </subcellularLocation>
</comment>
<dbReference type="Pfam" id="PF01918">
    <property type="entry name" value="Alba"/>
    <property type="match status" value="1"/>
</dbReference>
<dbReference type="PANTHER" id="PTHR13516:SF4">
    <property type="entry name" value="FI09323P"/>
    <property type="match status" value="1"/>
</dbReference>
<dbReference type="Proteomes" id="UP000007110">
    <property type="component" value="Unassembled WGS sequence"/>
</dbReference>
<dbReference type="AlphaFoldDB" id="A0A7M7P4K7"/>
<evidence type="ECO:0000256" key="1">
    <source>
        <dbReference type="ARBA" id="ARBA00004123"/>
    </source>
</evidence>
<dbReference type="InterPro" id="IPR036882">
    <property type="entry name" value="Alba-like_dom_sf"/>
</dbReference>
<dbReference type="KEGG" id="spu:593477"/>
<keyword evidence="7" id="KW-1185">Reference proteome</keyword>